<dbReference type="PROSITE" id="PS01184">
    <property type="entry name" value="UBIE_2"/>
    <property type="match status" value="1"/>
</dbReference>
<dbReference type="Gene3D" id="2.140.10.10">
    <property type="entry name" value="Quinoprotein alcohol dehydrogenase-like superfamily"/>
    <property type="match status" value="1"/>
</dbReference>
<dbReference type="SUPFAM" id="SSF50998">
    <property type="entry name" value="Quinoprotein alcohol dehydrogenase-like"/>
    <property type="match status" value="1"/>
</dbReference>
<proteinExistence type="predicted"/>
<keyword evidence="2" id="KW-0808">Transferase</keyword>
<feature type="non-terminal residue" evidence="4">
    <location>
        <position position="1"/>
    </location>
</feature>
<protein>
    <submittedName>
        <fullName evidence="4">Uncharacterized protein</fullName>
    </submittedName>
</protein>
<dbReference type="InterPro" id="IPR011047">
    <property type="entry name" value="Quinoprotein_ADH-like_sf"/>
</dbReference>
<evidence type="ECO:0000256" key="2">
    <source>
        <dbReference type="ARBA" id="ARBA00022679"/>
    </source>
</evidence>
<dbReference type="InterPro" id="IPR029063">
    <property type="entry name" value="SAM-dependent_MTases_sf"/>
</dbReference>
<organism evidence="4">
    <name type="scientific">marine metagenome</name>
    <dbReference type="NCBI Taxonomy" id="408172"/>
    <lineage>
        <taxon>unclassified sequences</taxon>
        <taxon>metagenomes</taxon>
        <taxon>ecological metagenomes</taxon>
    </lineage>
</organism>
<dbReference type="Gene3D" id="3.40.50.150">
    <property type="entry name" value="Vaccinia Virus protein VP39"/>
    <property type="match status" value="1"/>
</dbReference>
<dbReference type="SUPFAM" id="SSF53335">
    <property type="entry name" value="S-adenosyl-L-methionine-dependent methyltransferases"/>
    <property type="match status" value="1"/>
</dbReference>
<reference evidence="4" key="1">
    <citation type="submission" date="2018-05" db="EMBL/GenBank/DDBJ databases">
        <authorList>
            <person name="Lanie J.A."/>
            <person name="Ng W.-L."/>
            <person name="Kazmierczak K.M."/>
            <person name="Andrzejewski T.M."/>
            <person name="Davidsen T.M."/>
            <person name="Wayne K.J."/>
            <person name="Tettelin H."/>
            <person name="Glass J.I."/>
            <person name="Rusch D."/>
            <person name="Podicherti R."/>
            <person name="Tsui H.-C.T."/>
            <person name="Winkler M.E."/>
        </authorList>
    </citation>
    <scope>NUCLEOTIDE SEQUENCE</scope>
</reference>
<dbReference type="InterPro" id="IPR023576">
    <property type="entry name" value="UbiE/COQ5_MeTrFase_CS"/>
</dbReference>
<dbReference type="GO" id="GO:0008168">
    <property type="term" value="F:methyltransferase activity"/>
    <property type="evidence" value="ECO:0007669"/>
    <property type="project" value="UniProtKB-KW"/>
</dbReference>
<gene>
    <name evidence="4" type="ORF">METZ01_LOCUS434498</name>
</gene>
<keyword evidence="3" id="KW-0949">S-adenosyl-L-methionine</keyword>
<evidence type="ECO:0000256" key="3">
    <source>
        <dbReference type="ARBA" id="ARBA00022691"/>
    </source>
</evidence>
<feature type="non-terminal residue" evidence="4">
    <location>
        <position position="264"/>
    </location>
</feature>
<evidence type="ECO:0000256" key="1">
    <source>
        <dbReference type="ARBA" id="ARBA00022603"/>
    </source>
</evidence>
<keyword evidence="1" id="KW-0489">Methyltransferase</keyword>
<evidence type="ECO:0000313" key="4">
    <source>
        <dbReference type="EMBL" id="SVD81644.1"/>
    </source>
</evidence>
<dbReference type="GO" id="GO:0032259">
    <property type="term" value="P:methylation"/>
    <property type="evidence" value="ECO:0007669"/>
    <property type="project" value="UniProtKB-KW"/>
</dbReference>
<sequence>LNQANAKHGQVSVQQHIPSQPLPFADYAFNLIIATGEAAAEQASEVLRVLRPGGGILYIENSKAEVVGQVESFMQGSGVLASQARLGDKNLVYRRGKLPGALDWDSETKKDQRVKWPLELLWFGGPGSKRTGGGSRPPIAAGGRNYVIGKNHIIALDAYNGTELWARTLPYCYRNIGRMVIAPGPIRPWLTDSVNADDDHVWLNFGHVVYTLDAATGEQLSVHGELPAPPALPLANTGIRFALDHYQKPGRRGLTSTKTKAPSP</sequence>
<name>A0A382YEI8_9ZZZZ</name>
<dbReference type="EMBL" id="UINC01175163">
    <property type="protein sequence ID" value="SVD81644.1"/>
    <property type="molecule type" value="Genomic_DNA"/>
</dbReference>
<dbReference type="AlphaFoldDB" id="A0A382YEI8"/>
<accession>A0A382YEI8</accession>